<reference evidence="7 8" key="1">
    <citation type="submission" date="2016-10" db="EMBL/GenBank/DDBJ databases">
        <authorList>
            <person name="de Groot N.N."/>
        </authorList>
    </citation>
    <scope>NUCLEOTIDE SEQUENCE [LARGE SCALE GENOMIC DNA]</scope>
    <source>
        <strain>GEY</strain>
        <strain evidence="8">DSM 9560</strain>
    </source>
</reference>
<dbReference type="PANTHER" id="PTHR43547">
    <property type="entry name" value="TWO-COMPONENT HISTIDINE KINASE"/>
    <property type="match status" value="1"/>
</dbReference>
<evidence type="ECO:0000313" key="8">
    <source>
        <dbReference type="Proteomes" id="UP000199513"/>
    </source>
</evidence>
<dbReference type="Gene3D" id="2.60.40.10">
    <property type="entry name" value="Immunoglobulins"/>
    <property type="match status" value="1"/>
</dbReference>
<feature type="domain" description="Two component regulator three Y" evidence="6">
    <location>
        <begin position="732"/>
        <end position="795"/>
    </location>
</feature>
<dbReference type="InterPro" id="IPR011123">
    <property type="entry name" value="Y_Y_Y"/>
</dbReference>
<keyword evidence="1" id="KW-0597">Phosphoprotein</keyword>
<proteinExistence type="predicted"/>
<dbReference type="STRING" id="1003.SAMN04488541_1001125"/>
<dbReference type="OrthoDB" id="9809670at2"/>
<dbReference type="SUPFAM" id="SSF55874">
    <property type="entry name" value="ATPase domain of HSP90 chaperone/DNA topoisomerase II/histidine kinase"/>
    <property type="match status" value="1"/>
</dbReference>
<dbReference type="GO" id="GO:0016020">
    <property type="term" value="C:membrane"/>
    <property type="evidence" value="ECO:0007669"/>
    <property type="project" value="InterPro"/>
</dbReference>
<sequence>MRFLYTSFAFILSLSTFAQSPTVKFNHFTTDNGLVSNEIKSLFTDSEGFIWIGTRNGLSRFDGKNFKNYKHNPEDSLSISNNYIWHIHETADGLLWFGTKNGLTVLNKKTNQFKTYYHQKNNSNSLIDNDIREILEDENGIIWLGTKDGLTAFDRKKAQFTNYKTPNPQDASKPNSIWAMCLDKNKTLWIGTAQGLFIFDREKGDFLLQPYRYRGKDNAFIELYEDKEGNLWASSNGGGVYLIPPSREREKVRIFHADSTDNQGFKGRATNKIRQDKHGLIWFLNAEEGVSVYNPQNKRFTNYEKDARNPYSLSNNSTGGFCEDRSGNIWIGTYQSGLNYSDNRQKGKASFQLFQHSPFIPNQLPNQAIAAIFEDSEGLLWIGTYGKGISVYNGNSQTYTNYTKENTQGVLCTNLIAGFAEDSKGNIWVATAHCVRYFDKKREKFVSEVNSLIPQIESEFFEGTLASIYEDKEGVFYFGGNAGLFRWQNNSFKKWKVFKDLKEQEQKLDKNSPIIEDSNGLLWIGKGAINRGIFSFDKKTEKFTHYLLEPDKTNGLADENIYNLAFDSQGTLWVATSEGLYFKEKNQTKFSSISEKDGLPTSMIYSIVIDKKDRLWLATSAGICKVSIRKNKNIRINCYDVLDGAVGADQTHVRNAHFVDKNGYIYFGGSKGFCKFHPDSVQENNLAPAIFFTSFKLFEQEYRLDTAIMYKKHITLTHEQNFLSFDFAALNFIRPDKNQYAYKIDGLNKNWIPLGNKSTVSIAGLKPNTYTLKVKASNNDGIWNEEGTSISITILPPWWATWWFISLIIITISGTIYGIYQYRIKEIRKEEAYKKEKEKMKEAYSVLQNDFQEVNQRLHSARIDTHFLANCMIMINNYINKGDAQEATEAMNDLNRLYRLLLYHSGKKIISLKEECDFLEVYVRMNQRRFDNSFDYDVINKENIDLESVEIPPLLLQPFVENSILHGLRNINKRGKLALEIFSRNELLHILVEDNGIGRQKAGELNGKFHHKRQSVGLALTEKRIRDLFDNELVSPLEITDLVDEQGKPAGTRVVLKIPY</sequence>
<evidence type="ECO:0000256" key="3">
    <source>
        <dbReference type="SAM" id="Phobius"/>
    </source>
</evidence>
<evidence type="ECO:0000259" key="5">
    <source>
        <dbReference type="Pfam" id="PF06580"/>
    </source>
</evidence>
<dbReference type="FunFam" id="2.60.40.10:FF:000791">
    <property type="entry name" value="Two-component system sensor histidine kinase/response regulator"/>
    <property type="match status" value="1"/>
</dbReference>
<evidence type="ECO:0000256" key="2">
    <source>
        <dbReference type="SAM" id="Coils"/>
    </source>
</evidence>
<accession>A0A1I2AFZ6</accession>
<feature type="signal peptide" evidence="4">
    <location>
        <begin position="1"/>
        <end position="18"/>
    </location>
</feature>
<dbReference type="RefSeq" id="WP_091538319.1">
    <property type="nucleotide sequence ID" value="NZ_FONY01000001.1"/>
</dbReference>
<dbReference type="Gene3D" id="2.130.10.10">
    <property type="entry name" value="YVTN repeat-like/Quinoprotein amine dehydrogenase"/>
    <property type="match status" value="2"/>
</dbReference>
<keyword evidence="4" id="KW-0732">Signal</keyword>
<organism evidence="7 8">
    <name type="scientific">Thermoflexibacter ruber</name>
    <dbReference type="NCBI Taxonomy" id="1003"/>
    <lineage>
        <taxon>Bacteria</taxon>
        <taxon>Pseudomonadati</taxon>
        <taxon>Bacteroidota</taxon>
        <taxon>Cytophagia</taxon>
        <taxon>Cytophagales</taxon>
        <taxon>Thermoflexibacteraceae</taxon>
        <taxon>Thermoflexibacter</taxon>
    </lineage>
</organism>
<dbReference type="Proteomes" id="UP000199513">
    <property type="component" value="Unassembled WGS sequence"/>
</dbReference>
<dbReference type="GO" id="GO:0000155">
    <property type="term" value="F:phosphorelay sensor kinase activity"/>
    <property type="evidence" value="ECO:0007669"/>
    <property type="project" value="InterPro"/>
</dbReference>
<evidence type="ECO:0000256" key="4">
    <source>
        <dbReference type="SAM" id="SignalP"/>
    </source>
</evidence>
<dbReference type="PANTHER" id="PTHR43547:SF2">
    <property type="entry name" value="HYBRID SIGNAL TRANSDUCTION HISTIDINE KINASE C"/>
    <property type="match status" value="1"/>
</dbReference>
<dbReference type="InterPro" id="IPR013783">
    <property type="entry name" value="Ig-like_fold"/>
</dbReference>
<gene>
    <name evidence="7" type="ORF">SAMN04488541_1001125</name>
</gene>
<dbReference type="Pfam" id="PF07494">
    <property type="entry name" value="Reg_prop"/>
    <property type="match status" value="8"/>
</dbReference>
<dbReference type="EMBL" id="FONY01000001">
    <property type="protein sequence ID" value="SFE41913.1"/>
    <property type="molecule type" value="Genomic_DNA"/>
</dbReference>
<dbReference type="SUPFAM" id="SSF63829">
    <property type="entry name" value="Calcium-dependent phosphotriesterase"/>
    <property type="match status" value="2"/>
</dbReference>
<keyword evidence="2" id="KW-0175">Coiled coil</keyword>
<dbReference type="Pfam" id="PF06580">
    <property type="entry name" value="His_kinase"/>
    <property type="match status" value="1"/>
</dbReference>
<keyword evidence="8" id="KW-1185">Reference proteome</keyword>
<feature type="chain" id="PRO_5011750170" evidence="4">
    <location>
        <begin position="19"/>
        <end position="1060"/>
    </location>
</feature>
<dbReference type="InterPro" id="IPR010559">
    <property type="entry name" value="Sig_transdc_His_kin_internal"/>
</dbReference>
<feature type="domain" description="Signal transduction histidine kinase internal region" evidence="5">
    <location>
        <begin position="860"/>
        <end position="933"/>
    </location>
</feature>
<evidence type="ECO:0000313" key="7">
    <source>
        <dbReference type="EMBL" id="SFE41913.1"/>
    </source>
</evidence>
<dbReference type="InterPro" id="IPR011110">
    <property type="entry name" value="Reg_prop"/>
</dbReference>
<feature type="transmembrane region" description="Helical" evidence="3">
    <location>
        <begin position="798"/>
        <end position="820"/>
    </location>
</feature>
<dbReference type="Gene3D" id="3.30.565.10">
    <property type="entry name" value="Histidine kinase-like ATPase, C-terminal domain"/>
    <property type="match status" value="1"/>
</dbReference>
<dbReference type="Pfam" id="PF07495">
    <property type="entry name" value="Y_Y_Y"/>
    <property type="match status" value="1"/>
</dbReference>
<dbReference type="AlphaFoldDB" id="A0A1I2AFZ6"/>
<name>A0A1I2AFZ6_9BACT</name>
<dbReference type="InterPro" id="IPR015943">
    <property type="entry name" value="WD40/YVTN_repeat-like_dom_sf"/>
</dbReference>
<protein>
    <submittedName>
        <fullName evidence="7">Ligand-binding sensor domain-containing protein</fullName>
    </submittedName>
</protein>
<dbReference type="InterPro" id="IPR036890">
    <property type="entry name" value="HATPase_C_sf"/>
</dbReference>
<feature type="coiled-coil region" evidence="2">
    <location>
        <begin position="830"/>
        <end position="857"/>
    </location>
</feature>
<keyword evidence="3" id="KW-0472">Membrane</keyword>
<keyword evidence="3" id="KW-1133">Transmembrane helix</keyword>
<evidence type="ECO:0000259" key="6">
    <source>
        <dbReference type="Pfam" id="PF07495"/>
    </source>
</evidence>
<evidence type="ECO:0000256" key="1">
    <source>
        <dbReference type="ARBA" id="ARBA00022553"/>
    </source>
</evidence>
<keyword evidence="3" id="KW-0812">Transmembrane</keyword>